<dbReference type="PROSITE" id="PS51257">
    <property type="entry name" value="PROKAR_LIPOPROTEIN"/>
    <property type="match status" value="1"/>
</dbReference>
<evidence type="ECO:0000313" key="2">
    <source>
        <dbReference type="Proteomes" id="UP000267187"/>
    </source>
</evidence>
<name>A0A3M0A227_9GAMM</name>
<keyword evidence="2" id="KW-1185">Reference proteome</keyword>
<dbReference type="Proteomes" id="UP000267187">
    <property type="component" value="Unassembled WGS sequence"/>
</dbReference>
<protein>
    <recommendedName>
        <fullName evidence="3">Lipoprotein</fullName>
    </recommendedName>
</protein>
<reference evidence="1 2" key="1">
    <citation type="submission" date="2018-10" db="EMBL/GenBank/DDBJ databases">
        <title>Genomic Encyclopedia of Type Strains, Phase IV (KMG-IV): sequencing the most valuable type-strain genomes for metagenomic binning, comparative biology and taxonomic classification.</title>
        <authorList>
            <person name="Goeker M."/>
        </authorList>
    </citation>
    <scope>NUCLEOTIDE SEQUENCE [LARGE SCALE GENOMIC DNA]</scope>
    <source>
        <strain evidence="1 2">DSM 25080</strain>
    </source>
</reference>
<dbReference type="AlphaFoldDB" id="A0A3M0A227"/>
<gene>
    <name evidence="1" type="ORF">DFR27_2509</name>
</gene>
<accession>A0A3M0A227</accession>
<dbReference type="RefSeq" id="WP_121877804.1">
    <property type="nucleotide sequence ID" value="NZ_REFJ01000013.1"/>
</dbReference>
<evidence type="ECO:0008006" key="3">
    <source>
        <dbReference type="Google" id="ProtNLM"/>
    </source>
</evidence>
<evidence type="ECO:0000313" key="1">
    <source>
        <dbReference type="EMBL" id="RMA77499.1"/>
    </source>
</evidence>
<dbReference type="EMBL" id="REFJ01000013">
    <property type="protein sequence ID" value="RMA77499.1"/>
    <property type="molecule type" value="Genomic_DNA"/>
</dbReference>
<comment type="caution">
    <text evidence="1">The sequence shown here is derived from an EMBL/GenBank/DDBJ whole genome shotgun (WGS) entry which is preliminary data.</text>
</comment>
<proteinExistence type="predicted"/>
<sequence>MRSLFLILIITVFSGCTSVSDVVYRYDIVFDVHLESNTAKFVCTIDDTELSREVNSAFLMQRCNDAASGYLAASELDFELEDTSHVFNGNGLFTIRFRPDRDYSNKEYSDIKAEDTWGFVKEVAIVPSN</sequence>
<organism evidence="1 2">
    <name type="scientific">Umboniibacter marinipuniceus</name>
    <dbReference type="NCBI Taxonomy" id="569599"/>
    <lineage>
        <taxon>Bacteria</taxon>
        <taxon>Pseudomonadati</taxon>
        <taxon>Pseudomonadota</taxon>
        <taxon>Gammaproteobacteria</taxon>
        <taxon>Cellvibrionales</taxon>
        <taxon>Cellvibrionaceae</taxon>
        <taxon>Umboniibacter</taxon>
    </lineage>
</organism>